<sequence length="633" mass="67841">MDQPGQPRQPLAPRPPKPLTISNAKEFREALVGLRTYMRLSLERLNENATAAGEPLPPSTVASTLRRDQLPSLKFVTQYLQACGLSEDEQAPWGEAWHAVNDGVAPVKRSRDWTQALSVSGLSQRRRLHLSIALATAAVVAAGAGVVWWQQEQDQEAAARAAQQQQRDDQKAAAERKRHCGTANPALLSTAAGECVGITDGRDGHSLFGKGLQPALAAVDAENQAAAKSPGYVTVALLGPLTDGPNSLSGGRAVHQVEGAFIAQHRANRGNSYPKIRLVLANTGSEQKDWRTVTGRLKSMTGTKDRLVAVTGMGLSRQETIDAARALSKASIPMIGDLITAAGLDTTGTIDNGPKITGLVRVAPTVNTQLAAISRHLQNRPDLKTAALVSAPFTPNNTPDLYTQSLEKAFYDQATGLRPYLDKGDVYFNFDVRNGADRTSLNTISKNLCGKVTPDLVFYAGRATYLPTFLENLHQRQCRTTPITVVTGSDAATLDRKIPALNDPDAPISVLYVPLADPAQLSSKNNPDRALYKAFADEFGRLHHGQKFDPGHLASGWAVMAHDAFLTASLAIGKAVDPPQTPPHINAVGAQLYLFDTTNVIEGAGGIFRIDTRTGNRISTHDPKVVQLGTTGD</sequence>
<accession>A0A918I2W7</accession>
<dbReference type="AlphaFoldDB" id="A0A918I2W7"/>
<comment type="caution">
    <text evidence="2">The sequence shown here is derived from an EMBL/GenBank/DDBJ whole genome shotgun (WGS) entry which is preliminary data.</text>
</comment>
<dbReference type="EMBL" id="BMTP01000021">
    <property type="protein sequence ID" value="GGU63705.1"/>
    <property type="molecule type" value="Genomic_DNA"/>
</dbReference>
<keyword evidence="3" id="KW-1185">Reference proteome</keyword>
<reference evidence="2" key="2">
    <citation type="submission" date="2020-09" db="EMBL/GenBank/DDBJ databases">
        <authorList>
            <person name="Sun Q."/>
            <person name="Ohkuma M."/>
        </authorList>
    </citation>
    <scope>NUCLEOTIDE SEQUENCE</scope>
    <source>
        <strain evidence="2">JCM 4391</strain>
    </source>
</reference>
<evidence type="ECO:0000313" key="2">
    <source>
        <dbReference type="EMBL" id="GGU63705.1"/>
    </source>
</evidence>
<dbReference type="Gene3D" id="3.40.50.2300">
    <property type="match status" value="2"/>
</dbReference>
<dbReference type="SUPFAM" id="SSF53822">
    <property type="entry name" value="Periplasmic binding protein-like I"/>
    <property type="match status" value="1"/>
</dbReference>
<reference evidence="2" key="1">
    <citation type="journal article" date="2014" name="Int. J. Syst. Evol. Microbiol.">
        <title>Complete genome sequence of Corynebacterium casei LMG S-19264T (=DSM 44701T), isolated from a smear-ripened cheese.</title>
        <authorList>
            <consortium name="US DOE Joint Genome Institute (JGI-PGF)"/>
            <person name="Walter F."/>
            <person name="Albersmeier A."/>
            <person name="Kalinowski J."/>
            <person name="Ruckert C."/>
        </authorList>
    </citation>
    <scope>NUCLEOTIDE SEQUENCE</scope>
    <source>
        <strain evidence="2">JCM 4391</strain>
    </source>
</reference>
<feature type="region of interest" description="Disordered" evidence="1">
    <location>
        <begin position="1"/>
        <end position="20"/>
    </location>
</feature>
<dbReference type="InterPro" id="IPR028082">
    <property type="entry name" value="Peripla_BP_I"/>
</dbReference>
<dbReference type="RefSeq" id="WP_189554456.1">
    <property type="nucleotide sequence ID" value="NZ_BMTP01000021.1"/>
</dbReference>
<gene>
    <name evidence="2" type="ORF">GCM10010274_60610</name>
</gene>
<evidence type="ECO:0000256" key="1">
    <source>
        <dbReference type="SAM" id="MobiDB-lite"/>
    </source>
</evidence>
<name>A0A918I2W7_9ACTN</name>
<protein>
    <submittedName>
        <fullName evidence="2">Uncharacterized protein</fullName>
    </submittedName>
</protein>
<dbReference type="Proteomes" id="UP000636661">
    <property type="component" value="Unassembled WGS sequence"/>
</dbReference>
<evidence type="ECO:0000313" key="3">
    <source>
        <dbReference type="Proteomes" id="UP000636661"/>
    </source>
</evidence>
<organism evidence="2 3">
    <name type="scientific">Streptomyces lavendofoliae</name>
    <dbReference type="NCBI Taxonomy" id="67314"/>
    <lineage>
        <taxon>Bacteria</taxon>
        <taxon>Bacillati</taxon>
        <taxon>Actinomycetota</taxon>
        <taxon>Actinomycetes</taxon>
        <taxon>Kitasatosporales</taxon>
        <taxon>Streptomycetaceae</taxon>
        <taxon>Streptomyces</taxon>
    </lineage>
</organism>
<proteinExistence type="predicted"/>